<name>A0A6G6Y3Y0_9SPHN</name>
<dbReference type="RefSeq" id="WP_165326429.1">
    <property type="nucleotide sequence ID" value="NZ_CP049109.1"/>
</dbReference>
<dbReference type="AlphaFoldDB" id="A0A6G6Y3Y0"/>
<evidence type="ECO:0000313" key="1">
    <source>
        <dbReference type="EMBL" id="QIG79428.1"/>
    </source>
</evidence>
<dbReference type="Gene3D" id="3.10.450.160">
    <property type="entry name" value="inner membrane protein cigr"/>
    <property type="match status" value="1"/>
</dbReference>
<dbReference type="Proteomes" id="UP000501568">
    <property type="component" value="Chromosome"/>
</dbReference>
<gene>
    <name evidence="1" type="ORF">G5C33_06250</name>
</gene>
<reference evidence="1 2" key="1">
    <citation type="submission" date="2020-02" db="EMBL/GenBank/DDBJ databases">
        <authorList>
            <person name="Zheng R.K."/>
            <person name="Sun C.M."/>
        </authorList>
    </citation>
    <scope>NUCLEOTIDE SEQUENCE [LARGE SCALE GENOMIC DNA]</scope>
    <source>
        <strain evidence="2">zrk23</strain>
    </source>
</reference>
<accession>A0A6G6Y3Y0</accession>
<proteinExistence type="predicted"/>
<organism evidence="1 2">
    <name type="scientific">Stakelama tenebrarum</name>
    <dbReference type="NCBI Taxonomy" id="2711215"/>
    <lineage>
        <taxon>Bacteria</taxon>
        <taxon>Pseudomonadati</taxon>
        <taxon>Pseudomonadota</taxon>
        <taxon>Alphaproteobacteria</taxon>
        <taxon>Sphingomonadales</taxon>
        <taxon>Sphingomonadaceae</taxon>
        <taxon>Stakelama</taxon>
    </lineage>
</organism>
<evidence type="ECO:0008006" key="3">
    <source>
        <dbReference type="Google" id="ProtNLM"/>
    </source>
</evidence>
<evidence type="ECO:0000313" key="2">
    <source>
        <dbReference type="Proteomes" id="UP000501568"/>
    </source>
</evidence>
<dbReference type="EMBL" id="CP049109">
    <property type="protein sequence ID" value="QIG79428.1"/>
    <property type="molecule type" value="Genomic_DNA"/>
</dbReference>
<protein>
    <recommendedName>
        <fullName evidence="3">RcnB family protein</fullName>
    </recommendedName>
</protein>
<keyword evidence="2" id="KW-1185">Reference proteome</keyword>
<dbReference type="InterPro" id="IPR024572">
    <property type="entry name" value="RcnB"/>
</dbReference>
<sequence>MPGYGYYALPRAYVRRRWIVGGTVPPGLRHYVVVTPGVYGLPPAPPGLQWVYVGNRVALIRTNNGLIVQLGPVFWQG</sequence>
<dbReference type="KEGG" id="spzr:G5C33_06250"/>
<dbReference type="Pfam" id="PF11776">
    <property type="entry name" value="RcnB"/>
    <property type="match status" value="1"/>
</dbReference>